<name>A0A4Y6PZ09_PERCE</name>
<dbReference type="RefSeq" id="WP_141199926.1">
    <property type="nucleotide sequence ID" value="NZ_CP041186.1"/>
</dbReference>
<dbReference type="PANTHER" id="PTHR36582">
    <property type="entry name" value="ANTITOXIN PARD"/>
    <property type="match status" value="1"/>
</dbReference>
<evidence type="ECO:0000256" key="3">
    <source>
        <dbReference type="SAM" id="Coils"/>
    </source>
</evidence>
<dbReference type="InterPro" id="IPR038296">
    <property type="entry name" value="ParD_sf"/>
</dbReference>
<protein>
    <submittedName>
        <fullName evidence="4">Type II toxin-antitoxin system ParD family antitoxin</fullName>
    </submittedName>
</protein>
<dbReference type="AlphaFoldDB" id="A0A4Y6PZ09"/>
<dbReference type="NCBIfam" id="TIGR02606">
    <property type="entry name" value="antidote_CC2985"/>
    <property type="match status" value="1"/>
</dbReference>
<proteinExistence type="inferred from homology"/>
<evidence type="ECO:0000313" key="4">
    <source>
        <dbReference type="EMBL" id="QDG53470.1"/>
    </source>
</evidence>
<dbReference type="SUPFAM" id="SSF47598">
    <property type="entry name" value="Ribbon-helix-helix"/>
    <property type="match status" value="1"/>
</dbReference>
<dbReference type="InterPro" id="IPR022789">
    <property type="entry name" value="ParD"/>
</dbReference>
<dbReference type="Proteomes" id="UP000315995">
    <property type="component" value="Chromosome"/>
</dbReference>
<feature type="coiled-coil region" evidence="3">
    <location>
        <begin position="29"/>
        <end position="67"/>
    </location>
</feature>
<keyword evidence="3" id="KW-0175">Coiled coil</keyword>
<comment type="similarity">
    <text evidence="1">Belongs to the ParD antitoxin family.</text>
</comment>
<organism evidence="4 5">
    <name type="scientific">Persicimonas caeni</name>
    <dbReference type="NCBI Taxonomy" id="2292766"/>
    <lineage>
        <taxon>Bacteria</taxon>
        <taxon>Deltaproteobacteria</taxon>
        <taxon>Bradymonadales</taxon>
        <taxon>Bradymonadaceae</taxon>
        <taxon>Persicimonas</taxon>
    </lineage>
</organism>
<dbReference type="OrthoDB" id="9815501at2"/>
<evidence type="ECO:0000313" key="5">
    <source>
        <dbReference type="Proteomes" id="UP000315995"/>
    </source>
</evidence>
<evidence type="ECO:0000256" key="1">
    <source>
        <dbReference type="ARBA" id="ARBA00008580"/>
    </source>
</evidence>
<keyword evidence="5" id="KW-1185">Reference proteome</keyword>
<dbReference type="Gene3D" id="6.10.10.120">
    <property type="entry name" value="Antitoxin ParD1-like"/>
    <property type="match status" value="1"/>
</dbReference>
<gene>
    <name evidence="4" type="ORF">FIV42_22810</name>
</gene>
<sequence length="89" mass="10429">MDVKLTPELEKWVQDRLATGMYTSESEVVREALRLMQRQEELYDNQRRELRAELEEGIEQLDRGEGRSFDSSAVADIKRAGREKLDRNS</sequence>
<keyword evidence="2" id="KW-1277">Toxin-antitoxin system</keyword>
<dbReference type="PANTHER" id="PTHR36582:SF2">
    <property type="entry name" value="ANTITOXIN PARD"/>
    <property type="match status" value="1"/>
</dbReference>
<dbReference type="EMBL" id="CP041186">
    <property type="protein sequence ID" value="QDG53470.1"/>
    <property type="molecule type" value="Genomic_DNA"/>
</dbReference>
<dbReference type="Pfam" id="PF03693">
    <property type="entry name" value="ParD_antitoxin"/>
    <property type="match status" value="1"/>
</dbReference>
<dbReference type="GO" id="GO:0006355">
    <property type="term" value="P:regulation of DNA-templated transcription"/>
    <property type="evidence" value="ECO:0007669"/>
    <property type="project" value="InterPro"/>
</dbReference>
<evidence type="ECO:0000256" key="2">
    <source>
        <dbReference type="ARBA" id="ARBA00022649"/>
    </source>
</evidence>
<accession>A0A4Y6PZ09</accession>
<dbReference type="InterPro" id="IPR010985">
    <property type="entry name" value="Ribbon_hlx_hlx"/>
</dbReference>
<reference evidence="4 5" key="1">
    <citation type="submission" date="2019-06" db="EMBL/GenBank/DDBJ databases">
        <title>Persicimonas caeni gen. nov., sp. nov., a predatory bacterium isolated from solar saltern.</title>
        <authorList>
            <person name="Wang S."/>
        </authorList>
    </citation>
    <scope>NUCLEOTIDE SEQUENCE [LARGE SCALE GENOMIC DNA]</scope>
    <source>
        <strain evidence="4 5">YN101</strain>
    </source>
</reference>
<accession>A0A5B8YAN3</accession>